<accession>A0ABW7NFJ5</accession>
<keyword evidence="1" id="KW-0175">Coiled coil</keyword>
<keyword evidence="2" id="KW-0732">Signal</keyword>
<name>A0ABW7NFJ5_9BACT</name>
<proteinExistence type="predicted"/>
<keyword evidence="4" id="KW-1185">Reference proteome</keyword>
<dbReference type="EMBL" id="JBIPKE010000020">
    <property type="protein sequence ID" value="MFH6986031.1"/>
    <property type="molecule type" value="Genomic_DNA"/>
</dbReference>
<evidence type="ECO:0000256" key="1">
    <source>
        <dbReference type="SAM" id="Coils"/>
    </source>
</evidence>
<feature type="chain" id="PRO_5046441643" evidence="2">
    <location>
        <begin position="25"/>
        <end position="317"/>
    </location>
</feature>
<evidence type="ECO:0000256" key="2">
    <source>
        <dbReference type="SAM" id="SignalP"/>
    </source>
</evidence>
<evidence type="ECO:0000313" key="4">
    <source>
        <dbReference type="Proteomes" id="UP001610063"/>
    </source>
</evidence>
<feature type="coiled-coil region" evidence="1">
    <location>
        <begin position="278"/>
        <end position="312"/>
    </location>
</feature>
<organism evidence="3 4">
    <name type="scientific">Marinoscillum luteum</name>
    <dbReference type="NCBI Taxonomy" id="861051"/>
    <lineage>
        <taxon>Bacteria</taxon>
        <taxon>Pseudomonadati</taxon>
        <taxon>Bacteroidota</taxon>
        <taxon>Cytophagia</taxon>
        <taxon>Cytophagales</taxon>
        <taxon>Reichenbachiellaceae</taxon>
        <taxon>Marinoscillum</taxon>
    </lineage>
</organism>
<gene>
    <name evidence="3" type="ORF">ACHKAR_21430</name>
</gene>
<dbReference type="Proteomes" id="UP001610063">
    <property type="component" value="Unassembled WGS sequence"/>
</dbReference>
<comment type="caution">
    <text evidence="3">The sequence shown here is derived from an EMBL/GenBank/DDBJ whole genome shotgun (WGS) entry which is preliminary data.</text>
</comment>
<protein>
    <submittedName>
        <fullName evidence="3">Uncharacterized protein</fullName>
    </submittedName>
</protein>
<evidence type="ECO:0000313" key="3">
    <source>
        <dbReference type="EMBL" id="MFH6986031.1"/>
    </source>
</evidence>
<feature type="signal peptide" evidence="2">
    <location>
        <begin position="1"/>
        <end position="24"/>
    </location>
</feature>
<reference evidence="3 4" key="1">
    <citation type="journal article" date="2013" name="Int. J. Syst. Evol. Microbiol.">
        <title>Marinoscillum luteum sp. nov., isolated from marine sediment.</title>
        <authorList>
            <person name="Cha I.T."/>
            <person name="Park S.J."/>
            <person name="Kim S.J."/>
            <person name="Kim J.G."/>
            <person name="Jung M.Y."/>
            <person name="Shin K.S."/>
            <person name="Kwon K.K."/>
            <person name="Yang S.H."/>
            <person name="Seo Y.S."/>
            <person name="Rhee S.K."/>
        </authorList>
    </citation>
    <scope>NUCLEOTIDE SEQUENCE [LARGE SCALE GENOMIC DNA]</scope>
    <source>
        <strain evidence="3 4">KCTC 23939</strain>
    </source>
</reference>
<dbReference type="RefSeq" id="WP_395419514.1">
    <property type="nucleotide sequence ID" value="NZ_JBIPKE010000020.1"/>
</dbReference>
<sequence length="317" mass="35413">MKSLKVIFILSATFIILDPSNAQKAANWTDLVNVEVSEDNLTLTGYVYNWGDGGAASVNILNENTDGWVETTANQTVTARMLGLSETNEDAHYLSIDFAIYLRQGGELRVYEKGVLMYTSASPYAVGDILKIARESGTITYKKNDVTFYTSTVLSTTALIVDVAFHDGSLNNLQISDSFSSPSTAKWAINGSTLYYENGIAIGRPDIIDDYLLTVEGKILSQEVKVTMDGWSDFVFDDNYKLLTLEEMEQYITENGHLPEIPSETEVLQSGIHLGEMNAKLLQKIEELTLHMIEMNKQIQQLKVENQTLLDQHIQRD</sequence>